<keyword evidence="2" id="KW-1185">Reference proteome</keyword>
<dbReference type="Pfam" id="PF05402">
    <property type="entry name" value="PqqD"/>
    <property type="match status" value="1"/>
</dbReference>
<dbReference type="STRING" id="225324.SAMN02745126_05321"/>
<name>A0A1T4SYZ2_9HYPH</name>
<dbReference type="RefSeq" id="WP_085937062.1">
    <property type="nucleotide sequence ID" value="NZ_FUWJ01000011.1"/>
</dbReference>
<dbReference type="Proteomes" id="UP000190092">
    <property type="component" value="Unassembled WGS sequence"/>
</dbReference>
<dbReference type="Gene3D" id="1.10.10.1150">
    <property type="entry name" value="Coenzyme PQQ synthesis protein D (PqqD)"/>
    <property type="match status" value="1"/>
</dbReference>
<gene>
    <name evidence="1" type="ORF">SAMN02745126_05321</name>
</gene>
<proteinExistence type="predicted"/>
<evidence type="ECO:0000313" key="2">
    <source>
        <dbReference type="Proteomes" id="UP000190092"/>
    </source>
</evidence>
<dbReference type="AlphaFoldDB" id="A0A1T4SYZ2"/>
<evidence type="ECO:0000313" key="1">
    <source>
        <dbReference type="EMBL" id="SKA33349.1"/>
    </source>
</evidence>
<dbReference type="EMBL" id="FUWJ01000011">
    <property type="protein sequence ID" value="SKA33349.1"/>
    <property type="molecule type" value="Genomic_DNA"/>
</dbReference>
<organism evidence="1 2">
    <name type="scientific">Enhydrobacter aerosaccus</name>
    <dbReference type="NCBI Taxonomy" id="225324"/>
    <lineage>
        <taxon>Bacteria</taxon>
        <taxon>Pseudomonadati</taxon>
        <taxon>Pseudomonadota</taxon>
        <taxon>Alphaproteobacteria</taxon>
        <taxon>Hyphomicrobiales</taxon>
        <taxon>Enhydrobacter</taxon>
    </lineage>
</organism>
<dbReference type="InterPro" id="IPR008792">
    <property type="entry name" value="PQQD"/>
</dbReference>
<protein>
    <submittedName>
        <fullName evidence="1">Coenzyme PQQ synthesis protein D (PqqD)</fullName>
    </submittedName>
</protein>
<accession>A0A1T4SYZ2</accession>
<dbReference type="OrthoDB" id="8453955at2"/>
<reference evidence="2" key="1">
    <citation type="submission" date="2017-02" db="EMBL/GenBank/DDBJ databases">
        <authorList>
            <person name="Varghese N."/>
            <person name="Submissions S."/>
        </authorList>
    </citation>
    <scope>NUCLEOTIDE SEQUENCE [LARGE SCALE GENOMIC DNA]</scope>
    <source>
        <strain evidence="2">ATCC 27094</strain>
    </source>
</reference>
<sequence length="95" mass="10494">MAEEIEGSSVFRRSAGQVSCTINGEVAILSLEKAVYFGLQGAGVQIWEALEQPRSVDDLCRSVMSEFEVSPEQCRKDVVRLLAEMRKEGLVESVD</sequence>
<dbReference type="InterPro" id="IPR041881">
    <property type="entry name" value="PqqD_sf"/>
</dbReference>